<dbReference type="Proteomes" id="UP000622547">
    <property type="component" value="Unassembled WGS sequence"/>
</dbReference>
<dbReference type="AlphaFoldDB" id="A0A8J3UAP4"/>
<reference evidence="1 2" key="1">
    <citation type="submission" date="2021-01" db="EMBL/GenBank/DDBJ databases">
        <title>Whole genome shotgun sequence of Planotetraspora phitsanulokensis NBRC 104273.</title>
        <authorList>
            <person name="Komaki H."/>
            <person name="Tamura T."/>
        </authorList>
    </citation>
    <scope>NUCLEOTIDE SEQUENCE [LARGE SCALE GENOMIC DNA]</scope>
    <source>
        <strain evidence="1 2">NBRC 104273</strain>
    </source>
</reference>
<evidence type="ECO:0000313" key="1">
    <source>
        <dbReference type="EMBL" id="GII39029.1"/>
    </source>
</evidence>
<gene>
    <name evidence="1" type="ORF">Pph01_40320</name>
</gene>
<comment type="caution">
    <text evidence="1">The sequence shown here is derived from an EMBL/GenBank/DDBJ whole genome shotgun (WGS) entry which is preliminary data.</text>
</comment>
<organism evidence="1 2">
    <name type="scientific">Planotetraspora phitsanulokensis</name>
    <dbReference type="NCBI Taxonomy" id="575192"/>
    <lineage>
        <taxon>Bacteria</taxon>
        <taxon>Bacillati</taxon>
        <taxon>Actinomycetota</taxon>
        <taxon>Actinomycetes</taxon>
        <taxon>Streptosporangiales</taxon>
        <taxon>Streptosporangiaceae</taxon>
        <taxon>Planotetraspora</taxon>
    </lineage>
</organism>
<accession>A0A8J3UAP4</accession>
<protein>
    <submittedName>
        <fullName evidence="1">Uncharacterized protein</fullName>
    </submittedName>
</protein>
<keyword evidence="2" id="KW-1185">Reference proteome</keyword>
<dbReference type="EMBL" id="BOOP01000019">
    <property type="protein sequence ID" value="GII39029.1"/>
    <property type="molecule type" value="Genomic_DNA"/>
</dbReference>
<evidence type="ECO:0000313" key="2">
    <source>
        <dbReference type="Proteomes" id="UP000622547"/>
    </source>
</evidence>
<proteinExistence type="predicted"/>
<sequence>MWSRARPLLAQWGSASADDLNNVEKFLKQLHKIDPSAEHFRYPELKSGTPTLPDLGRLHIRRFHEAMERMASFLDAADGYLAEMRDQNAEMARDMGGW</sequence>
<name>A0A8J3UAP4_9ACTN</name>